<evidence type="ECO:0000313" key="3">
    <source>
        <dbReference type="EMBL" id="VDK88099.1"/>
    </source>
</evidence>
<dbReference type="Gene3D" id="2.60.120.200">
    <property type="match status" value="1"/>
</dbReference>
<evidence type="ECO:0000256" key="1">
    <source>
        <dbReference type="PROSITE-ProRule" id="PRU00122"/>
    </source>
</evidence>
<feature type="domain" description="Laminin G" evidence="2">
    <location>
        <begin position="6"/>
        <end position="69"/>
    </location>
</feature>
<accession>A0A182EIV4</accession>
<gene>
    <name evidence="3" type="ORF">NOO_LOCUS8037</name>
</gene>
<organism evidence="5">
    <name type="scientific">Onchocerca ochengi</name>
    <name type="common">Filarial nematode worm</name>
    <dbReference type="NCBI Taxonomy" id="42157"/>
    <lineage>
        <taxon>Eukaryota</taxon>
        <taxon>Metazoa</taxon>
        <taxon>Ecdysozoa</taxon>
        <taxon>Nematoda</taxon>
        <taxon>Chromadorea</taxon>
        <taxon>Rhabditida</taxon>
        <taxon>Spirurina</taxon>
        <taxon>Spiruromorpha</taxon>
        <taxon>Filarioidea</taxon>
        <taxon>Onchocercidae</taxon>
        <taxon>Onchocerca</taxon>
    </lineage>
</organism>
<dbReference type="SUPFAM" id="SSF49899">
    <property type="entry name" value="Concanavalin A-like lectins/glucanases"/>
    <property type="match status" value="1"/>
</dbReference>
<evidence type="ECO:0000259" key="2">
    <source>
        <dbReference type="PROSITE" id="PS50025"/>
    </source>
</evidence>
<evidence type="ECO:0000313" key="5">
    <source>
        <dbReference type="WBParaSite" id="nOo.2.0.1.t08037-RA"/>
    </source>
</evidence>
<dbReference type="PROSITE" id="PS50025">
    <property type="entry name" value="LAM_G_DOMAIN"/>
    <property type="match status" value="1"/>
</dbReference>
<protein>
    <submittedName>
        <fullName evidence="5">LAM_G_DOMAIN domain-containing protein</fullName>
    </submittedName>
</protein>
<sequence length="69" mass="7821">MKGSNAILLSGAPGSYARYPKWMHTFENQLSLDFRTKQSNAMLLYTDDGGVRGNFYSLTIANRKLQLDF</sequence>
<dbReference type="InterPro" id="IPR013320">
    <property type="entry name" value="ConA-like_dom_sf"/>
</dbReference>
<keyword evidence="4" id="KW-1185">Reference proteome</keyword>
<dbReference type="OrthoDB" id="6275838at2759"/>
<dbReference type="EMBL" id="UYRW01003152">
    <property type="protein sequence ID" value="VDK88099.1"/>
    <property type="molecule type" value="Genomic_DNA"/>
</dbReference>
<dbReference type="STRING" id="42157.A0A182EIV4"/>
<name>A0A182EIV4_ONCOC</name>
<evidence type="ECO:0000313" key="4">
    <source>
        <dbReference type="Proteomes" id="UP000271087"/>
    </source>
</evidence>
<dbReference type="AlphaFoldDB" id="A0A182EIV4"/>
<dbReference type="InterPro" id="IPR001791">
    <property type="entry name" value="Laminin_G"/>
</dbReference>
<reference evidence="5" key="1">
    <citation type="submission" date="2016-06" db="UniProtKB">
        <authorList>
            <consortium name="WormBaseParasite"/>
        </authorList>
    </citation>
    <scope>IDENTIFICATION</scope>
</reference>
<dbReference type="WBParaSite" id="nOo.2.0.1.t08037-RA">
    <property type="protein sequence ID" value="nOo.2.0.1.t08037-RA"/>
    <property type="gene ID" value="nOo.2.0.1.g08037"/>
</dbReference>
<dbReference type="Proteomes" id="UP000271087">
    <property type="component" value="Unassembled WGS sequence"/>
</dbReference>
<proteinExistence type="predicted"/>
<comment type="caution">
    <text evidence="1">Lacks conserved residue(s) required for the propagation of feature annotation.</text>
</comment>
<reference evidence="3 4" key="2">
    <citation type="submission" date="2018-08" db="EMBL/GenBank/DDBJ databases">
        <authorList>
            <person name="Laetsch R D."/>
            <person name="Stevens L."/>
            <person name="Kumar S."/>
            <person name="Blaxter L. M."/>
        </authorList>
    </citation>
    <scope>NUCLEOTIDE SEQUENCE [LARGE SCALE GENOMIC DNA]</scope>
</reference>